<accession>A0A2R8F187</accession>
<proteinExistence type="predicted"/>
<sequence>MYENILKYAASLCNKKISEISREDIQKIFDEIKKRRTMLQQTVF</sequence>
<dbReference type="Proteomes" id="UP000244889">
    <property type="component" value="Unassembled WGS sequence"/>
</dbReference>
<name>A0A2R8F187_ORITS</name>
<reference evidence="2" key="1">
    <citation type="submission" date="2018-03" db="EMBL/GenBank/DDBJ databases">
        <authorList>
            <person name="Batty M. E."/>
            <person name="Batty M E."/>
        </authorList>
    </citation>
    <scope>NUCLEOTIDE SEQUENCE [LARGE SCALE GENOMIC DNA]</scope>
</reference>
<dbReference type="AlphaFoldDB" id="A0A2R8F187"/>
<evidence type="ECO:0000313" key="1">
    <source>
        <dbReference type="EMBL" id="SPM45187.1"/>
    </source>
</evidence>
<evidence type="ECO:0000313" key="2">
    <source>
        <dbReference type="Proteomes" id="UP000244889"/>
    </source>
</evidence>
<protein>
    <submittedName>
        <fullName evidence="1">Integrase</fullName>
    </submittedName>
</protein>
<dbReference type="EMBL" id="OOHR01000011">
    <property type="protein sequence ID" value="SPM45187.1"/>
    <property type="molecule type" value="Genomic_DNA"/>
</dbReference>
<gene>
    <name evidence="1" type="ORF">FPW1038_01744</name>
</gene>
<organism evidence="1 2">
    <name type="scientific">Orientia tsutsugamushi</name>
    <name type="common">Rickettsia tsutsugamushi</name>
    <dbReference type="NCBI Taxonomy" id="784"/>
    <lineage>
        <taxon>Bacteria</taxon>
        <taxon>Pseudomonadati</taxon>
        <taxon>Pseudomonadota</taxon>
        <taxon>Alphaproteobacteria</taxon>
        <taxon>Rickettsiales</taxon>
        <taxon>Rickettsiaceae</taxon>
        <taxon>Rickettsieae</taxon>
        <taxon>Orientia</taxon>
    </lineage>
</organism>